<reference evidence="3" key="1">
    <citation type="submission" date="2020-11" db="EMBL/GenBank/DDBJ databases">
        <authorList>
            <person name="Tran Van P."/>
        </authorList>
    </citation>
    <scope>NUCLEOTIDE SEQUENCE</scope>
</reference>
<dbReference type="Proteomes" id="UP000759131">
    <property type="component" value="Unassembled WGS sequence"/>
</dbReference>
<sequence>MSSLGFGRYSHAIVSRIPDSFVKSLGTSDTINVEEAKREHEEYCKVLRALGLDVIELAADEAFPDSPFVEDTAVVINGMCLVLCPHITCQPIGVALMCKPGHPSRAKEIADPKATLDGGDVLFTGRELFVGLSQRTNESGARAVAAAFPEYPVTPIRIPNKLLHLKSCLSMAGSDILCVSSSQEAQEILRRIVREATHRYHTLTVPENTAANTLYINGTLVHRSEFPNCCELFESKIDFNKIGIKIWELSKPVSNLTSLSILVRKARQIHTIV</sequence>
<evidence type="ECO:0000313" key="3">
    <source>
        <dbReference type="EMBL" id="CAD7620661.1"/>
    </source>
</evidence>
<dbReference type="GO" id="GO:0016597">
    <property type="term" value="F:amino acid binding"/>
    <property type="evidence" value="ECO:0007669"/>
    <property type="project" value="TreeGrafter"/>
</dbReference>
<dbReference type="GO" id="GO:0006525">
    <property type="term" value="P:arginine metabolic process"/>
    <property type="evidence" value="ECO:0007669"/>
    <property type="project" value="TreeGrafter"/>
</dbReference>
<gene>
    <name evidence="3" type="ORF">OSB1V03_LOCUS1142</name>
</gene>
<keyword evidence="2" id="KW-0378">Hydrolase</keyword>
<dbReference type="AlphaFoldDB" id="A0A7R9KCR4"/>
<dbReference type="PANTHER" id="PTHR12737">
    <property type="entry name" value="DIMETHYLARGININE DIMETHYLAMINOHYDROLASE"/>
    <property type="match status" value="1"/>
</dbReference>
<keyword evidence="4" id="KW-1185">Reference proteome</keyword>
<organism evidence="3">
    <name type="scientific">Medioppia subpectinata</name>
    <dbReference type="NCBI Taxonomy" id="1979941"/>
    <lineage>
        <taxon>Eukaryota</taxon>
        <taxon>Metazoa</taxon>
        <taxon>Ecdysozoa</taxon>
        <taxon>Arthropoda</taxon>
        <taxon>Chelicerata</taxon>
        <taxon>Arachnida</taxon>
        <taxon>Acari</taxon>
        <taxon>Acariformes</taxon>
        <taxon>Sarcoptiformes</taxon>
        <taxon>Oribatida</taxon>
        <taxon>Brachypylina</taxon>
        <taxon>Oppioidea</taxon>
        <taxon>Oppiidae</taxon>
        <taxon>Medioppia</taxon>
    </lineage>
</organism>
<evidence type="ECO:0000256" key="1">
    <source>
        <dbReference type="ARBA" id="ARBA00008532"/>
    </source>
</evidence>
<accession>A0A7R9KCR4</accession>
<evidence type="ECO:0000313" key="4">
    <source>
        <dbReference type="Proteomes" id="UP000759131"/>
    </source>
</evidence>
<dbReference type="SUPFAM" id="SSF55909">
    <property type="entry name" value="Pentein"/>
    <property type="match status" value="1"/>
</dbReference>
<dbReference type="PANTHER" id="PTHR12737:SF9">
    <property type="entry name" value="DIMETHYLARGININASE"/>
    <property type="match status" value="1"/>
</dbReference>
<dbReference type="FunFam" id="3.75.10.10:FF:000004">
    <property type="entry name" value="N(G),N(G)-dimethylarginine dimethylaminohydrolase 1"/>
    <property type="match status" value="1"/>
</dbReference>
<protein>
    <recommendedName>
        <fullName evidence="5">Dimethylargininase</fullName>
    </recommendedName>
</protein>
<comment type="similarity">
    <text evidence="1">Belongs to the DDAH family.</text>
</comment>
<dbReference type="EMBL" id="CAJPIZ010000300">
    <property type="protein sequence ID" value="CAG2101091.1"/>
    <property type="molecule type" value="Genomic_DNA"/>
</dbReference>
<dbReference type="GO" id="GO:0016403">
    <property type="term" value="F:dimethylargininase activity"/>
    <property type="evidence" value="ECO:0007669"/>
    <property type="project" value="TreeGrafter"/>
</dbReference>
<proteinExistence type="inferred from homology"/>
<name>A0A7R9KCR4_9ACAR</name>
<dbReference type="OrthoDB" id="10016839at2759"/>
<dbReference type="InterPro" id="IPR033199">
    <property type="entry name" value="DDAH-like"/>
</dbReference>
<evidence type="ECO:0000256" key="2">
    <source>
        <dbReference type="ARBA" id="ARBA00022801"/>
    </source>
</evidence>
<evidence type="ECO:0008006" key="5">
    <source>
        <dbReference type="Google" id="ProtNLM"/>
    </source>
</evidence>
<dbReference type="GO" id="GO:0000052">
    <property type="term" value="P:citrulline metabolic process"/>
    <property type="evidence" value="ECO:0007669"/>
    <property type="project" value="TreeGrafter"/>
</dbReference>
<dbReference type="GO" id="GO:0045429">
    <property type="term" value="P:positive regulation of nitric oxide biosynthetic process"/>
    <property type="evidence" value="ECO:0007669"/>
    <property type="project" value="TreeGrafter"/>
</dbReference>
<dbReference type="EMBL" id="OC854875">
    <property type="protein sequence ID" value="CAD7620661.1"/>
    <property type="molecule type" value="Genomic_DNA"/>
</dbReference>
<dbReference type="Gene3D" id="3.75.10.10">
    <property type="entry name" value="L-arginine/glycine Amidinotransferase, Chain A"/>
    <property type="match status" value="1"/>
</dbReference>